<dbReference type="InterPro" id="IPR006016">
    <property type="entry name" value="UspA"/>
</dbReference>
<evidence type="ECO:0000313" key="2">
    <source>
        <dbReference type="EMBL" id="GAA4622071.1"/>
    </source>
</evidence>
<sequence>MHVVPGPRYVITGFDGSPNSVAALRRAAEEARRRHARLDVVQVVPASEGLWRWGRAWLRLRDEVARLLPRSQHVTTRLRVARGDAGAELTRLAERAEVIVVGARLNSHNGDPLGGCTVPTVLTASPCEVIVCEGDSRQDA</sequence>
<accession>A0ABP8U5K6</accession>
<dbReference type="Pfam" id="PF00582">
    <property type="entry name" value="Usp"/>
    <property type="match status" value="1"/>
</dbReference>
<dbReference type="Gene3D" id="3.40.50.12370">
    <property type="match status" value="1"/>
</dbReference>
<dbReference type="RefSeq" id="WP_345429702.1">
    <property type="nucleotide sequence ID" value="NZ_BAABHK010000002.1"/>
</dbReference>
<name>A0ABP8U5K6_9ACTN</name>
<reference evidence="3" key="1">
    <citation type="journal article" date="2019" name="Int. J. Syst. Evol. Microbiol.">
        <title>The Global Catalogue of Microorganisms (GCM) 10K type strain sequencing project: providing services to taxonomists for standard genome sequencing and annotation.</title>
        <authorList>
            <consortium name="The Broad Institute Genomics Platform"/>
            <consortium name="The Broad Institute Genome Sequencing Center for Infectious Disease"/>
            <person name="Wu L."/>
            <person name="Ma J."/>
        </authorList>
    </citation>
    <scope>NUCLEOTIDE SEQUENCE [LARGE SCALE GENOMIC DNA]</scope>
    <source>
        <strain evidence="3">JCM 17939</strain>
    </source>
</reference>
<comment type="caution">
    <text evidence="2">The sequence shown here is derived from an EMBL/GenBank/DDBJ whole genome shotgun (WGS) entry which is preliminary data.</text>
</comment>
<evidence type="ECO:0000259" key="1">
    <source>
        <dbReference type="Pfam" id="PF00582"/>
    </source>
</evidence>
<keyword evidence="3" id="KW-1185">Reference proteome</keyword>
<dbReference type="SUPFAM" id="SSF52402">
    <property type="entry name" value="Adenine nucleotide alpha hydrolases-like"/>
    <property type="match status" value="1"/>
</dbReference>
<dbReference type="Proteomes" id="UP001501442">
    <property type="component" value="Unassembled WGS sequence"/>
</dbReference>
<organism evidence="2 3">
    <name type="scientific">Actinoallomurus vinaceus</name>
    <dbReference type="NCBI Taxonomy" id="1080074"/>
    <lineage>
        <taxon>Bacteria</taxon>
        <taxon>Bacillati</taxon>
        <taxon>Actinomycetota</taxon>
        <taxon>Actinomycetes</taxon>
        <taxon>Streptosporangiales</taxon>
        <taxon>Thermomonosporaceae</taxon>
        <taxon>Actinoallomurus</taxon>
    </lineage>
</organism>
<proteinExistence type="predicted"/>
<evidence type="ECO:0000313" key="3">
    <source>
        <dbReference type="Proteomes" id="UP001501442"/>
    </source>
</evidence>
<protein>
    <recommendedName>
        <fullName evidence="1">UspA domain-containing protein</fullName>
    </recommendedName>
</protein>
<feature type="domain" description="UspA" evidence="1">
    <location>
        <begin position="10"/>
        <end position="132"/>
    </location>
</feature>
<gene>
    <name evidence="2" type="ORF">GCM10023196_012780</name>
</gene>
<dbReference type="EMBL" id="BAABHK010000002">
    <property type="protein sequence ID" value="GAA4622071.1"/>
    <property type="molecule type" value="Genomic_DNA"/>
</dbReference>